<dbReference type="GO" id="GO:0006310">
    <property type="term" value="P:DNA recombination"/>
    <property type="evidence" value="ECO:0007669"/>
    <property type="project" value="InterPro"/>
</dbReference>
<dbReference type="KEGG" id="mequ:KFV11_06240"/>
<dbReference type="AlphaFoldDB" id="A0A9Q9F0F0"/>
<dbReference type="RefSeq" id="WP_254249499.1">
    <property type="nucleotide sequence ID" value="NZ_CP073809.1"/>
</dbReference>
<dbReference type="GO" id="GO:0043590">
    <property type="term" value="C:bacterial nucleoid"/>
    <property type="evidence" value="ECO:0007669"/>
    <property type="project" value="TreeGrafter"/>
</dbReference>
<dbReference type="Proteomes" id="UP001057381">
    <property type="component" value="Chromosome"/>
</dbReference>
<reference evidence="7" key="1">
    <citation type="submission" date="2021-04" db="EMBL/GenBank/DDBJ databases">
        <title>Complete Genome Sequences of Macrococcus spp. from dog and cattle.</title>
        <authorList>
            <person name="Schwendener S."/>
            <person name="Perreten V."/>
        </authorList>
    </citation>
    <scope>NUCLEOTIDE SEQUENCE</scope>
    <source>
        <strain evidence="7">Epi0143-OL</strain>
    </source>
</reference>
<dbReference type="InterPro" id="IPR014001">
    <property type="entry name" value="Helicase_ATP-bd"/>
</dbReference>
<dbReference type="GO" id="GO:0005737">
    <property type="term" value="C:cytoplasm"/>
    <property type="evidence" value="ECO:0007669"/>
    <property type="project" value="TreeGrafter"/>
</dbReference>
<evidence type="ECO:0000313" key="8">
    <source>
        <dbReference type="Proteomes" id="UP001057381"/>
    </source>
</evidence>
<dbReference type="SMART" id="SM00490">
    <property type="entry name" value="HELICc"/>
    <property type="match status" value="1"/>
</dbReference>
<dbReference type="GO" id="GO:0016787">
    <property type="term" value="F:hydrolase activity"/>
    <property type="evidence" value="ECO:0007669"/>
    <property type="project" value="UniProtKB-KW"/>
</dbReference>
<evidence type="ECO:0000313" key="7">
    <source>
        <dbReference type="EMBL" id="UTH12883.1"/>
    </source>
</evidence>
<gene>
    <name evidence="7" type="ORF">KFV11_06240</name>
</gene>
<dbReference type="InterPro" id="IPR027417">
    <property type="entry name" value="P-loop_NTPase"/>
</dbReference>
<evidence type="ECO:0000259" key="6">
    <source>
        <dbReference type="PROSITE" id="PS51194"/>
    </source>
</evidence>
<organism evidence="7 8">
    <name type="scientific">Macrococcus equipercicus</name>
    <dbReference type="NCBI Taxonomy" id="69967"/>
    <lineage>
        <taxon>Bacteria</taxon>
        <taxon>Bacillati</taxon>
        <taxon>Bacillota</taxon>
        <taxon>Bacilli</taxon>
        <taxon>Bacillales</taxon>
        <taxon>Staphylococcaceae</taxon>
        <taxon>Macrococcus</taxon>
    </lineage>
</organism>
<keyword evidence="2" id="KW-0378">Hydrolase</keyword>
<dbReference type="PANTHER" id="PTHR13710">
    <property type="entry name" value="DNA HELICASE RECQ FAMILY MEMBER"/>
    <property type="match status" value="1"/>
</dbReference>
<sequence length="453" mass="52158">MDQKQILKQIYGFQTLRPGQEAIVEAANRGEDILALLPTGGGKSLCYQLPVLTVNGRALVITPLVSLMEDQVAELKRLKIKAVCIHSHLDIREKRMILDRLQQYHFIFCSPEWLATDRARAFISAVDFTHIIIDEAHCLSEWGYDFRPHYLLLNELLDYYAGVQVIALTATANDKTIHDIQHLLHRRLHVIDNRTVRENIFLKVLPAPSARKMSLLKELLWSAGPSIIYFSSKRMCDDIHQQLTSAGFKGMTYHADMSYEDRMGVQLSFQNDSIQYVCATSAFGMGINKKNIRTVIHYHVPKSMFQYVQEIGRAGRDGEQSQAILLFNAEDLNIAYRFLEEDRVTEQDLILYRDNIRLSEEKQESISILLRRFSYQELERLLTLETAVKYEALRAMTEYGAKDHCLTSRLYDVEEGCRHCQVCVGDQAFSFQTVLQQKTELGYKEYINSLFPA</sequence>
<evidence type="ECO:0000256" key="1">
    <source>
        <dbReference type="ARBA" id="ARBA00022741"/>
    </source>
</evidence>
<keyword evidence="1" id="KW-0547">Nucleotide-binding</keyword>
<dbReference type="PROSITE" id="PS51194">
    <property type="entry name" value="HELICASE_CTER"/>
    <property type="match status" value="1"/>
</dbReference>
<dbReference type="InterPro" id="IPR004589">
    <property type="entry name" value="DNA_helicase_ATP-dep_RecQ"/>
</dbReference>
<evidence type="ECO:0000256" key="3">
    <source>
        <dbReference type="ARBA" id="ARBA00022806"/>
    </source>
</evidence>
<dbReference type="SMART" id="SM00487">
    <property type="entry name" value="DEXDc"/>
    <property type="match status" value="1"/>
</dbReference>
<dbReference type="Gene3D" id="3.40.50.300">
    <property type="entry name" value="P-loop containing nucleotide triphosphate hydrolases"/>
    <property type="match status" value="2"/>
</dbReference>
<dbReference type="Pfam" id="PF00271">
    <property type="entry name" value="Helicase_C"/>
    <property type="match status" value="1"/>
</dbReference>
<dbReference type="CDD" id="cd17920">
    <property type="entry name" value="DEXHc_RecQ"/>
    <property type="match status" value="1"/>
</dbReference>
<evidence type="ECO:0000259" key="5">
    <source>
        <dbReference type="PROSITE" id="PS51192"/>
    </source>
</evidence>
<dbReference type="Pfam" id="PF00270">
    <property type="entry name" value="DEAD"/>
    <property type="match status" value="1"/>
</dbReference>
<evidence type="ECO:0000256" key="4">
    <source>
        <dbReference type="ARBA" id="ARBA00022840"/>
    </source>
</evidence>
<dbReference type="GO" id="GO:0003676">
    <property type="term" value="F:nucleic acid binding"/>
    <property type="evidence" value="ECO:0007669"/>
    <property type="project" value="InterPro"/>
</dbReference>
<dbReference type="GO" id="GO:0006281">
    <property type="term" value="P:DNA repair"/>
    <property type="evidence" value="ECO:0007669"/>
    <property type="project" value="TreeGrafter"/>
</dbReference>
<accession>A0A9Q9F0F0</accession>
<dbReference type="NCBIfam" id="TIGR00614">
    <property type="entry name" value="recQ_fam"/>
    <property type="match status" value="1"/>
</dbReference>
<protein>
    <submittedName>
        <fullName evidence="7">ATP-dependent DNA helicase RecQ</fullName>
    </submittedName>
</protein>
<dbReference type="SUPFAM" id="SSF52540">
    <property type="entry name" value="P-loop containing nucleoside triphosphate hydrolases"/>
    <property type="match status" value="1"/>
</dbReference>
<keyword evidence="4" id="KW-0067">ATP-binding</keyword>
<dbReference type="GO" id="GO:0009378">
    <property type="term" value="F:four-way junction helicase activity"/>
    <property type="evidence" value="ECO:0007669"/>
    <property type="project" value="TreeGrafter"/>
</dbReference>
<keyword evidence="3 7" id="KW-0347">Helicase</keyword>
<dbReference type="InterPro" id="IPR011545">
    <property type="entry name" value="DEAD/DEAH_box_helicase_dom"/>
</dbReference>
<dbReference type="PROSITE" id="PS51192">
    <property type="entry name" value="HELICASE_ATP_BIND_1"/>
    <property type="match status" value="1"/>
</dbReference>
<evidence type="ECO:0000256" key="2">
    <source>
        <dbReference type="ARBA" id="ARBA00022801"/>
    </source>
</evidence>
<feature type="domain" description="Helicase C-terminal" evidence="6">
    <location>
        <begin position="215"/>
        <end position="357"/>
    </location>
</feature>
<dbReference type="PANTHER" id="PTHR13710:SF84">
    <property type="entry name" value="ATP-DEPENDENT DNA HELICASE RECS-RELATED"/>
    <property type="match status" value="1"/>
</dbReference>
<feature type="domain" description="Helicase ATP-binding" evidence="5">
    <location>
        <begin position="24"/>
        <end position="190"/>
    </location>
</feature>
<dbReference type="GO" id="GO:0030894">
    <property type="term" value="C:replisome"/>
    <property type="evidence" value="ECO:0007669"/>
    <property type="project" value="TreeGrafter"/>
</dbReference>
<proteinExistence type="predicted"/>
<dbReference type="EMBL" id="CP073809">
    <property type="protein sequence ID" value="UTH12883.1"/>
    <property type="molecule type" value="Genomic_DNA"/>
</dbReference>
<name>A0A9Q9F0F0_9STAP</name>
<dbReference type="GO" id="GO:0043138">
    <property type="term" value="F:3'-5' DNA helicase activity"/>
    <property type="evidence" value="ECO:0007669"/>
    <property type="project" value="TreeGrafter"/>
</dbReference>
<dbReference type="InterPro" id="IPR001650">
    <property type="entry name" value="Helicase_C-like"/>
</dbReference>
<dbReference type="GO" id="GO:0005524">
    <property type="term" value="F:ATP binding"/>
    <property type="evidence" value="ECO:0007669"/>
    <property type="project" value="UniProtKB-KW"/>
</dbReference>